<dbReference type="Pfam" id="PF17239">
    <property type="entry name" value="DUF5312"/>
    <property type="match status" value="1"/>
</dbReference>
<evidence type="ECO:0000313" key="3">
    <source>
        <dbReference type="Proteomes" id="UP000009223"/>
    </source>
</evidence>
<name>F5YJH9_TREPZ</name>
<dbReference type="HOGENOM" id="CLU_034372_0_0_12"/>
<accession>F5YJH9</accession>
<dbReference type="STRING" id="545694.TREPR_3441"/>
<organism evidence="2 3">
    <name type="scientific">Treponema primitia (strain ATCC BAA-887 / DSM 12427 / ZAS-2)</name>
    <dbReference type="NCBI Taxonomy" id="545694"/>
    <lineage>
        <taxon>Bacteria</taxon>
        <taxon>Pseudomonadati</taxon>
        <taxon>Spirochaetota</taxon>
        <taxon>Spirochaetia</taxon>
        <taxon>Spirochaetales</taxon>
        <taxon>Treponemataceae</taxon>
        <taxon>Treponema</taxon>
    </lineage>
</organism>
<dbReference type="OrthoDB" id="363294at2"/>
<reference evidence="3" key="1">
    <citation type="submission" date="2009-12" db="EMBL/GenBank/DDBJ databases">
        <title>Complete sequence of Treponema primitia strain ZAS-2.</title>
        <authorList>
            <person name="Tetu S.G."/>
            <person name="Matson E."/>
            <person name="Ren Q."/>
            <person name="Seshadri R."/>
            <person name="Elbourne L."/>
            <person name="Hassan K.A."/>
            <person name="Durkin A."/>
            <person name="Radune D."/>
            <person name="Mohamoud Y."/>
            <person name="Shay R."/>
            <person name="Jin S."/>
            <person name="Zhang X."/>
            <person name="Lucey K."/>
            <person name="Ballor N.R."/>
            <person name="Ottesen E."/>
            <person name="Rosenthal R."/>
            <person name="Allen A."/>
            <person name="Leadbetter J.R."/>
            <person name="Paulsen I.T."/>
        </authorList>
    </citation>
    <scope>NUCLEOTIDE SEQUENCE [LARGE SCALE GENOMIC DNA]</scope>
    <source>
        <strain evidence="3">ATCC BAA-887 / DSM 12427 / ZAS-2</strain>
    </source>
</reference>
<dbReference type="KEGG" id="tpi:TREPR_3441"/>
<dbReference type="EMBL" id="CP001843">
    <property type="protein sequence ID" value="AEF84711.1"/>
    <property type="molecule type" value="Genomic_DNA"/>
</dbReference>
<gene>
    <name evidence="2" type="ordered locus">TREPR_3441</name>
</gene>
<feature type="region of interest" description="Disordered" evidence="1">
    <location>
        <begin position="25"/>
        <end position="54"/>
    </location>
</feature>
<sequence length="576" mass="65162">MEDPEVFNRLASELSMDDRKSLLEKLGAHSGISNQPMYDDEESPKAGDEVPQAPGQGLAKEYEAASWLTRLVLWIIGLFTGKSSRQVFIDRQVAQLGRSIEEQSPGLYDFEHDQLLPNFHQELSKLKESARFFYDALDMSVNRDKGAFYVFLASLEMDDIHRRLLEETDPKKIAEQHTGLNESALRQLGVEAMESCIATIGDDRRTVMYYNARTLSFLRELSSFLFDRLLGSFAHQPAKLGKVCSAHLVNNYLRSLNNILFSLKETPPMTLLESLFIFILQDRAEAPDFNMEEEMKALLSQAEKALLNIRHFNKTVPLTKILRCAERDMSLLPMALSGGEDWFSLYKEYWKQTVEKRITDYTRNHRSQELLDALTAFFSGAKMKTLAGAESVLNPVGIPLKGAFCLSFLATFYSTIFMKELNLVLRPILIDGEFFKKENLAEFTESYNEIFNLGDAIRLFEGDISNAGELGKRYTQAKLEVSSLTAKRHKVQLAVDEASDEAKRIIDRMRSAMTLMKKVLKGLLTKSPDGKFDTLTNLAEMSGKTDTFTNGISATINRLNETLAFMAKIDTLEAGR</sequence>
<dbReference type="RefSeq" id="WP_015706847.1">
    <property type="nucleotide sequence ID" value="NC_015578.1"/>
</dbReference>
<proteinExistence type="predicted"/>
<evidence type="ECO:0000313" key="2">
    <source>
        <dbReference type="EMBL" id="AEF84711.1"/>
    </source>
</evidence>
<dbReference type="AlphaFoldDB" id="F5YJH9"/>
<keyword evidence="3" id="KW-1185">Reference proteome</keyword>
<dbReference type="Proteomes" id="UP000009223">
    <property type="component" value="Chromosome"/>
</dbReference>
<dbReference type="eggNOG" id="ENOG5033U21">
    <property type="taxonomic scope" value="Bacteria"/>
</dbReference>
<reference evidence="2 3" key="2">
    <citation type="journal article" date="2011" name="ISME J.">
        <title>RNA-seq reveals cooperative metabolic interactions between two termite-gut spirochete species in co-culture.</title>
        <authorList>
            <person name="Rosenthal A.Z."/>
            <person name="Matson E.G."/>
            <person name="Eldar A."/>
            <person name="Leadbetter J.R."/>
        </authorList>
    </citation>
    <scope>NUCLEOTIDE SEQUENCE [LARGE SCALE GENOMIC DNA]</scope>
    <source>
        <strain evidence="3">ATCC BAA-887 / DSM 12427 / ZAS-2</strain>
    </source>
</reference>
<dbReference type="InterPro" id="IPR035196">
    <property type="entry name" value="DUF5312"/>
</dbReference>
<protein>
    <submittedName>
        <fullName evidence="2">Uncharacterized protein</fullName>
    </submittedName>
</protein>
<evidence type="ECO:0000256" key="1">
    <source>
        <dbReference type="SAM" id="MobiDB-lite"/>
    </source>
</evidence>